<dbReference type="InterPro" id="IPR013087">
    <property type="entry name" value="Znf_C2H2_type"/>
</dbReference>
<feature type="compositionally biased region" description="Low complexity" evidence="2">
    <location>
        <begin position="57"/>
        <end position="70"/>
    </location>
</feature>
<sequence>MHEPAAAAVASNFPAFLYPSDNYDPSAPSNFDRFGWTGRENDDALQTCFAREIYTPPASSISPESESADSVHGDSGALLSAQHDNFPGYTPFYTNNLPQSPIPDSIHPWDEPQQPRCLVSVETPATSQDNSASHHSCFICNKSFVTDCHLKRHLETTHKHGKDYWICTVKSCRKYCVPNFRKDNFRRHCRRKHPTVDLKEFGL</sequence>
<evidence type="ECO:0000313" key="4">
    <source>
        <dbReference type="EMBL" id="KAK8043548.1"/>
    </source>
</evidence>
<gene>
    <name evidence="4" type="ORF">PG993_005978</name>
</gene>
<reference evidence="4 5" key="1">
    <citation type="submission" date="2023-01" db="EMBL/GenBank/DDBJ databases">
        <title>Analysis of 21 Apiospora genomes using comparative genomics revels a genus with tremendous synthesis potential of carbohydrate active enzymes and secondary metabolites.</title>
        <authorList>
            <person name="Sorensen T."/>
        </authorList>
    </citation>
    <scope>NUCLEOTIDE SEQUENCE [LARGE SCALE GENOMIC DNA]</scope>
    <source>
        <strain evidence="4 5">CBS 33761</strain>
    </source>
</reference>
<evidence type="ECO:0000256" key="2">
    <source>
        <dbReference type="SAM" id="MobiDB-lite"/>
    </source>
</evidence>
<dbReference type="Proteomes" id="UP001444661">
    <property type="component" value="Unassembled WGS sequence"/>
</dbReference>
<organism evidence="4 5">
    <name type="scientific">Apiospora rasikravindrae</name>
    <dbReference type="NCBI Taxonomy" id="990691"/>
    <lineage>
        <taxon>Eukaryota</taxon>
        <taxon>Fungi</taxon>
        <taxon>Dikarya</taxon>
        <taxon>Ascomycota</taxon>
        <taxon>Pezizomycotina</taxon>
        <taxon>Sordariomycetes</taxon>
        <taxon>Xylariomycetidae</taxon>
        <taxon>Amphisphaeriales</taxon>
        <taxon>Apiosporaceae</taxon>
        <taxon>Apiospora</taxon>
    </lineage>
</organism>
<dbReference type="Gene3D" id="3.30.160.60">
    <property type="entry name" value="Classic Zinc Finger"/>
    <property type="match status" value="1"/>
</dbReference>
<feature type="domain" description="C2H2-type" evidence="3">
    <location>
        <begin position="135"/>
        <end position="163"/>
    </location>
</feature>
<keyword evidence="1" id="KW-0862">Zinc</keyword>
<dbReference type="EMBL" id="JAQQWK010000004">
    <property type="protein sequence ID" value="KAK8043548.1"/>
    <property type="molecule type" value="Genomic_DNA"/>
</dbReference>
<keyword evidence="1" id="KW-0863">Zinc-finger</keyword>
<keyword evidence="5" id="KW-1185">Reference proteome</keyword>
<accession>A0ABR1TCZ8</accession>
<evidence type="ECO:0000256" key="1">
    <source>
        <dbReference type="PROSITE-ProRule" id="PRU00042"/>
    </source>
</evidence>
<evidence type="ECO:0000259" key="3">
    <source>
        <dbReference type="PROSITE" id="PS50157"/>
    </source>
</evidence>
<comment type="caution">
    <text evidence="4">The sequence shown here is derived from an EMBL/GenBank/DDBJ whole genome shotgun (WGS) entry which is preliminary data.</text>
</comment>
<dbReference type="PROSITE" id="PS00028">
    <property type="entry name" value="ZINC_FINGER_C2H2_1"/>
    <property type="match status" value="1"/>
</dbReference>
<proteinExistence type="predicted"/>
<evidence type="ECO:0000313" key="5">
    <source>
        <dbReference type="Proteomes" id="UP001444661"/>
    </source>
</evidence>
<protein>
    <recommendedName>
        <fullName evidence="3">C2H2-type domain-containing protein</fullName>
    </recommendedName>
</protein>
<name>A0ABR1TCZ8_9PEZI</name>
<keyword evidence="1" id="KW-0479">Metal-binding</keyword>
<feature type="region of interest" description="Disordered" evidence="2">
    <location>
        <begin position="57"/>
        <end position="77"/>
    </location>
</feature>
<dbReference type="PROSITE" id="PS50157">
    <property type="entry name" value="ZINC_FINGER_C2H2_2"/>
    <property type="match status" value="1"/>
</dbReference>